<dbReference type="GO" id="GO:0008817">
    <property type="term" value="F:corrinoid adenosyltransferase activity"/>
    <property type="evidence" value="ECO:0007669"/>
    <property type="project" value="InterPro"/>
</dbReference>
<dbReference type="PANTHER" id="PTHR46638">
    <property type="entry name" value="CORRINOID ADENOSYLTRANSFERASE"/>
    <property type="match status" value="1"/>
</dbReference>
<gene>
    <name evidence="1" type="ORF">QQ91_009020</name>
</gene>
<dbReference type="PIRSF" id="PIRSF015617">
    <property type="entry name" value="Adensltrnsf_CobA"/>
    <property type="match status" value="1"/>
</dbReference>
<evidence type="ECO:0000313" key="1">
    <source>
        <dbReference type="EMBL" id="NEV67257.1"/>
    </source>
</evidence>
<dbReference type="Gene3D" id="3.40.50.300">
    <property type="entry name" value="P-loop containing nucleotide triphosphate hydrolases"/>
    <property type="match status" value="1"/>
</dbReference>
<proteinExistence type="predicted"/>
<dbReference type="AlphaFoldDB" id="A0A0C1V5E4"/>
<name>A0A0C1V5E4_9CYAN</name>
<comment type="caution">
    <text evidence="1">The sequence shown here is derived from an EMBL/GenBank/DDBJ whole genome shotgun (WGS) entry which is preliminary data.</text>
</comment>
<accession>A0A0C1V5E4</accession>
<sequence>MVSQLRTPLTPPVPERSARIIEHPWLHAVAGTVQVFTSPHRTFFTNVMVQAMRVAGQGHSVLISQFLKGGIRQGVEQPMLFGQGLEWLRPDIQRSLQQGDATEDEQAAIAQLWQHTKTAAMQGRYALVVLDELSLAIQLNLISEDSVLTFLQQRPSQVDVILTGPEMPESLLAIADQVTEFRRHFMP</sequence>
<dbReference type="GO" id="GO:0005524">
    <property type="term" value="F:ATP binding"/>
    <property type="evidence" value="ECO:0007669"/>
    <property type="project" value="InterPro"/>
</dbReference>
<dbReference type="InterPro" id="IPR027417">
    <property type="entry name" value="P-loop_NTPase"/>
</dbReference>
<reference evidence="1" key="3">
    <citation type="submission" date="2020-02" db="EMBL/GenBank/DDBJ databases">
        <authorList>
            <person name="Sarangi A.N."/>
            <person name="Ghosh S."/>
            <person name="Mukherjee M."/>
            <person name="Tripathy S."/>
        </authorList>
    </citation>
    <scope>NUCLEOTIDE SEQUENCE</scope>
    <source>
        <strain evidence="1">BDU141951</strain>
    </source>
</reference>
<dbReference type="EMBL" id="JTHE02000003">
    <property type="protein sequence ID" value="NEV67257.1"/>
    <property type="molecule type" value="Genomic_DNA"/>
</dbReference>
<dbReference type="PANTHER" id="PTHR46638:SF1">
    <property type="entry name" value="CORRINOID ADENOSYLTRANSFERASE"/>
    <property type="match status" value="1"/>
</dbReference>
<dbReference type="Pfam" id="PF02572">
    <property type="entry name" value="CobA_CobO_BtuR"/>
    <property type="match status" value="1"/>
</dbReference>
<reference evidence="1" key="2">
    <citation type="journal article" date="2015" name="Genome Announc.">
        <title>Draft Genome Sequence of Filamentous Marine Cyanobacterium Lyngbya confervoides Strain BDU141951.</title>
        <authorList>
            <person name="Chandrababunaidu M.M."/>
            <person name="Sen D."/>
            <person name="Tripathy S."/>
        </authorList>
    </citation>
    <scope>NUCLEOTIDE SEQUENCE</scope>
    <source>
        <strain evidence="1">BDU141951</strain>
    </source>
</reference>
<dbReference type="SUPFAM" id="SSF52540">
    <property type="entry name" value="P-loop containing nucleoside triphosphate hydrolases"/>
    <property type="match status" value="1"/>
</dbReference>
<organism evidence="1">
    <name type="scientific">Lyngbya confervoides BDU141951</name>
    <dbReference type="NCBI Taxonomy" id="1574623"/>
    <lineage>
        <taxon>Bacteria</taxon>
        <taxon>Bacillati</taxon>
        <taxon>Cyanobacteriota</taxon>
        <taxon>Cyanophyceae</taxon>
        <taxon>Oscillatoriophycideae</taxon>
        <taxon>Oscillatoriales</taxon>
        <taxon>Microcoleaceae</taxon>
        <taxon>Lyngbya</taxon>
    </lineage>
</organism>
<protein>
    <submittedName>
        <fullName evidence="1">P-loop NTPase family protein</fullName>
    </submittedName>
</protein>
<dbReference type="GO" id="GO:0009236">
    <property type="term" value="P:cobalamin biosynthetic process"/>
    <property type="evidence" value="ECO:0007669"/>
    <property type="project" value="InterPro"/>
</dbReference>
<dbReference type="InterPro" id="IPR003724">
    <property type="entry name" value="CblAdoTrfase_CobA"/>
</dbReference>
<reference evidence="1" key="1">
    <citation type="submission" date="2014-11" db="EMBL/GenBank/DDBJ databases">
        <authorList>
            <person name="Malar M.C."/>
            <person name="Sen D."/>
            <person name="Tripathy S."/>
        </authorList>
    </citation>
    <scope>NUCLEOTIDE SEQUENCE</scope>
    <source>
        <strain evidence="1">BDU141951</strain>
    </source>
</reference>